<feature type="non-terminal residue" evidence="4">
    <location>
        <position position="1"/>
    </location>
</feature>
<evidence type="ECO:0000256" key="2">
    <source>
        <dbReference type="ARBA" id="ARBA00023239"/>
    </source>
</evidence>
<dbReference type="GO" id="GO:0016829">
    <property type="term" value="F:lyase activity"/>
    <property type="evidence" value="ECO:0007669"/>
    <property type="project" value="UniProtKB-KW"/>
</dbReference>
<protein>
    <recommendedName>
        <fullName evidence="3">Phosphomevalonate dehydratase large subunit-like domain-containing protein</fullName>
    </recommendedName>
</protein>
<feature type="domain" description="Phosphomevalonate dehydratase large subunit-like" evidence="3">
    <location>
        <begin position="4"/>
        <end position="405"/>
    </location>
</feature>
<dbReference type="PANTHER" id="PTHR36577">
    <property type="entry name" value="DUF521 DOMAIN PROTEIN (AFU_ORTHOLOGUE AFUA_6G00490)"/>
    <property type="match status" value="1"/>
</dbReference>
<evidence type="ECO:0000313" key="4">
    <source>
        <dbReference type="EMBL" id="SVA27958.1"/>
    </source>
</evidence>
<dbReference type="InterPro" id="IPR007506">
    <property type="entry name" value="PMDh-L-like_dom"/>
</dbReference>
<keyword evidence="1" id="KW-0408">Iron</keyword>
<dbReference type="Pfam" id="PF04412">
    <property type="entry name" value="AcnX"/>
    <property type="match status" value="1"/>
</dbReference>
<dbReference type="AlphaFoldDB" id="A0A381UJX0"/>
<organism evidence="4">
    <name type="scientific">marine metagenome</name>
    <dbReference type="NCBI Taxonomy" id="408172"/>
    <lineage>
        <taxon>unclassified sequences</taxon>
        <taxon>metagenomes</taxon>
        <taxon>ecological metagenomes</taxon>
    </lineage>
</organism>
<evidence type="ECO:0000259" key="3">
    <source>
        <dbReference type="Pfam" id="PF04412"/>
    </source>
</evidence>
<evidence type="ECO:0000256" key="1">
    <source>
        <dbReference type="ARBA" id="ARBA00023004"/>
    </source>
</evidence>
<reference evidence="4" key="1">
    <citation type="submission" date="2018-05" db="EMBL/GenBank/DDBJ databases">
        <authorList>
            <person name="Lanie J.A."/>
            <person name="Ng W.-L."/>
            <person name="Kazmierczak K.M."/>
            <person name="Andrzejewski T.M."/>
            <person name="Davidsen T.M."/>
            <person name="Wayne K.J."/>
            <person name="Tettelin H."/>
            <person name="Glass J.I."/>
            <person name="Rusch D."/>
            <person name="Podicherti R."/>
            <person name="Tsui H.-C.T."/>
            <person name="Winkler M.E."/>
        </authorList>
    </citation>
    <scope>NUCLEOTIDE SEQUENCE</scope>
</reference>
<proteinExistence type="predicted"/>
<dbReference type="EMBL" id="UINC01006511">
    <property type="protein sequence ID" value="SVA27958.1"/>
    <property type="molecule type" value="Genomic_DNA"/>
</dbReference>
<dbReference type="PANTHER" id="PTHR36577:SF3">
    <property type="entry name" value="DUF521 DOMAIN PROTEIN (AFU_ORTHOLOGUE AFUA_6G00490)"/>
    <property type="match status" value="1"/>
</dbReference>
<gene>
    <name evidence="4" type="ORF">METZ01_LOCUS80812</name>
</gene>
<dbReference type="CDD" id="cd01355">
    <property type="entry name" value="AcnX"/>
    <property type="match status" value="1"/>
</dbReference>
<accession>A0A381UJX0</accession>
<keyword evidence="2" id="KW-0456">Lyase</keyword>
<name>A0A381UJX0_9ZZZZ</name>
<sequence length="422" mass="44741">VTLRLETRDEARLAGAEGPAQRLATRVVTRLATAMGADGLLDITGAHIDSCLYHGQAVLDFAHRLADDGARVLVPTTLNVSSLDLLHPEHARGDPEEARLSRRLMERFEEMGCRPTWTCAPYQLEVRPGFGEQVAWAESNAIVFANSVLGARTNRYGDFADICCAVTGRAPAAGLHLDEHRRATVVIRLDGVSADLLARDVCYPVLGGLIGRLVGKAVPVVDGLEPGVSEDRLKALGAASASTGSVGMFHMVGSTPEAPTLEAALAGHEPVEEITVTAADLRAARDRLSTTSDDDLRTVSLGTPHYSVAEIGRLVELLGDRRVADGVAFYVSTGRDVLHEVGLLGWASRLVDAGVSVVTDTCTYFTPIIGDVTGTAMTDSAKWAYYAPGNLGLEVVFGSTEDCVESAVVGRVVRDEGIWAGA</sequence>